<accession>A0A0B7I7R2</accession>
<evidence type="ECO:0000313" key="1">
    <source>
        <dbReference type="EMBL" id="CEN46092.1"/>
    </source>
</evidence>
<sequence>MTMKIASFQEDLAFNTEKISVELILESEFSKEIRITLAKGQVMKEHQTQFPIVVHVLEGCIEFGICGKPTTLLSGTILSLEGNVPHDLKAIENSVVRLTLAKTDSVTRVQKVSNN</sequence>
<dbReference type="InterPro" id="IPR011051">
    <property type="entry name" value="RmlC_Cupin_sf"/>
</dbReference>
<dbReference type="Gene3D" id="2.60.120.10">
    <property type="entry name" value="Jelly Rolls"/>
    <property type="match status" value="1"/>
</dbReference>
<dbReference type="Proteomes" id="UP000039370">
    <property type="component" value="Unassembled WGS sequence"/>
</dbReference>
<dbReference type="EMBL" id="CDOK01000001">
    <property type="protein sequence ID" value="CEN46092.1"/>
    <property type="molecule type" value="Genomic_DNA"/>
</dbReference>
<proteinExistence type="predicted"/>
<dbReference type="CDD" id="cd02230">
    <property type="entry name" value="cupin_HP0902-like"/>
    <property type="match status" value="1"/>
</dbReference>
<protein>
    <recommendedName>
        <fullName evidence="3">Cupin</fullName>
    </recommendedName>
</protein>
<gene>
    <name evidence="1" type="ORF">CCAN11_10002</name>
</gene>
<dbReference type="InterPro" id="IPR014710">
    <property type="entry name" value="RmlC-like_jellyroll"/>
</dbReference>
<name>A0A0B7I7R2_9FLAO</name>
<evidence type="ECO:0008006" key="3">
    <source>
        <dbReference type="Google" id="ProtNLM"/>
    </source>
</evidence>
<reference evidence="2" key="1">
    <citation type="submission" date="2015-01" db="EMBL/GenBank/DDBJ databases">
        <authorList>
            <person name="MANFREDI Pablo"/>
        </authorList>
    </citation>
    <scope>NUCLEOTIDE SEQUENCE [LARGE SCALE GENOMIC DNA]</scope>
    <source>
        <strain evidence="2">Cc11</strain>
    </source>
</reference>
<evidence type="ECO:0000313" key="2">
    <source>
        <dbReference type="Proteomes" id="UP000039370"/>
    </source>
</evidence>
<dbReference type="RefSeq" id="WP_394366454.1">
    <property type="nucleotide sequence ID" value="NZ_CP173182.1"/>
</dbReference>
<organism evidence="1 2">
    <name type="scientific">Capnocytophaga canimorsus</name>
    <dbReference type="NCBI Taxonomy" id="28188"/>
    <lineage>
        <taxon>Bacteria</taxon>
        <taxon>Pseudomonadati</taxon>
        <taxon>Bacteroidota</taxon>
        <taxon>Flavobacteriia</taxon>
        <taxon>Flavobacteriales</taxon>
        <taxon>Flavobacteriaceae</taxon>
        <taxon>Capnocytophaga</taxon>
    </lineage>
</organism>
<dbReference type="AlphaFoldDB" id="A0A0B7I7R2"/>
<dbReference type="SUPFAM" id="SSF51182">
    <property type="entry name" value="RmlC-like cupins"/>
    <property type="match status" value="1"/>
</dbReference>